<keyword evidence="3" id="KW-1185">Reference proteome</keyword>
<evidence type="ECO:0000313" key="3">
    <source>
        <dbReference type="Proteomes" id="UP000325957"/>
    </source>
</evidence>
<feature type="compositionally biased region" description="Polar residues" evidence="1">
    <location>
        <begin position="56"/>
        <end position="66"/>
    </location>
</feature>
<feature type="compositionally biased region" description="Low complexity" evidence="1">
    <location>
        <begin position="33"/>
        <end position="42"/>
    </location>
</feature>
<accession>A0A5J5KZH3</accession>
<feature type="region of interest" description="Disordered" evidence="1">
    <location>
        <begin position="1"/>
        <end position="66"/>
    </location>
</feature>
<gene>
    <name evidence="2" type="ORF">FCK90_07110</name>
</gene>
<dbReference type="RefSeq" id="WP_220433302.1">
    <property type="nucleotide sequence ID" value="NZ_ML708616.1"/>
</dbReference>
<organism evidence="2 3">
    <name type="scientific">Kocuria coralli</name>
    <dbReference type="NCBI Taxonomy" id="1461025"/>
    <lineage>
        <taxon>Bacteria</taxon>
        <taxon>Bacillati</taxon>
        <taxon>Actinomycetota</taxon>
        <taxon>Actinomycetes</taxon>
        <taxon>Micrococcales</taxon>
        <taxon>Micrococcaceae</taxon>
        <taxon>Kocuria</taxon>
    </lineage>
</organism>
<evidence type="ECO:0000313" key="2">
    <source>
        <dbReference type="EMBL" id="KAA9394246.1"/>
    </source>
</evidence>
<comment type="caution">
    <text evidence="2">The sequence shown here is derived from an EMBL/GenBank/DDBJ whole genome shotgun (WGS) entry which is preliminary data.</text>
</comment>
<protein>
    <submittedName>
        <fullName evidence="2">Uncharacterized protein</fullName>
    </submittedName>
</protein>
<name>A0A5J5KZH3_9MICC</name>
<dbReference type="AlphaFoldDB" id="A0A5J5KZH3"/>
<dbReference type="Proteomes" id="UP000325957">
    <property type="component" value="Unassembled WGS sequence"/>
</dbReference>
<feature type="non-terminal residue" evidence="2">
    <location>
        <position position="148"/>
    </location>
</feature>
<reference evidence="2 3" key="1">
    <citation type="submission" date="2019-05" db="EMBL/GenBank/DDBJ databases">
        <title>Kocuria coralli sp. nov., a novel actinobacterium isolated from coral reef seawater.</title>
        <authorList>
            <person name="Li J."/>
        </authorList>
    </citation>
    <scope>NUCLEOTIDE SEQUENCE [LARGE SCALE GENOMIC DNA]</scope>
    <source>
        <strain evidence="2 3">SCSIO 13007</strain>
    </source>
</reference>
<evidence type="ECO:0000256" key="1">
    <source>
        <dbReference type="SAM" id="MobiDB-lite"/>
    </source>
</evidence>
<proteinExistence type="predicted"/>
<dbReference type="EMBL" id="SZWF01000007">
    <property type="protein sequence ID" value="KAA9394246.1"/>
    <property type="molecule type" value="Genomic_DNA"/>
</dbReference>
<sequence length="148" mass="14526">MNGAGQKGFGPFEDAEGNGVPSGLGQGPAHTPAGDTAGACGHDGAGGHDKPLTGAARTSGTDAAQQPSELSFLDGETAQQLVAGIQAAARVEAAARGRLLRLTADLYEAALARRGESLPEYLAQAGPWAAAAVVHGEAGVVAGDVAAE</sequence>